<evidence type="ECO:0000313" key="4">
    <source>
        <dbReference type="Proteomes" id="UP000292235"/>
    </source>
</evidence>
<organism evidence="3 4">
    <name type="scientific">Streptomonospora litoralis</name>
    <dbReference type="NCBI Taxonomy" id="2498135"/>
    <lineage>
        <taxon>Bacteria</taxon>
        <taxon>Bacillati</taxon>
        <taxon>Actinomycetota</taxon>
        <taxon>Actinomycetes</taxon>
        <taxon>Streptosporangiales</taxon>
        <taxon>Nocardiopsidaceae</taxon>
        <taxon>Streptomonospora</taxon>
    </lineage>
</organism>
<evidence type="ECO:0008006" key="5">
    <source>
        <dbReference type="Google" id="ProtNLM"/>
    </source>
</evidence>
<dbReference type="Proteomes" id="UP000292235">
    <property type="component" value="Chromosome"/>
</dbReference>
<keyword evidence="1" id="KW-0472">Membrane</keyword>
<dbReference type="EMBL" id="CP036455">
    <property type="protein sequence ID" value="QBI53654.1"/>
    <property type="molecule type" value="Genomic_DNA"/>
</dbReference>
<feature type="transmembrane region" description="Helical" evidence="1">
    <location>
        <begin position="209"/>
        <end position="229"/>
    </location>
</feature>
<feature type="transmembrane region" description="Helical" evidence="1">
    <location>
        <begin position="449"/>
        <end position="473"/>
    </location>
</feature>
<sequence precursor="true">MNDTPRALLRLSAIPALLALAVLALLPGEASADGEKAVTPAEHYAELLAEEPEGAAVAVDGAIGGALEPEEMTDDLHTVFGGLGLPYYVVVSPFLGWGAEIAEGKIAASLHDRLGADGLYVVLEPQGRALEVEAYGVDADTETALHVALTHPELPYDAPATEVAGVIVDALKDPSIADELRAERETFWLLREETWADLHPSGPDGPESLGFLLGAVGGAAVAVGGWGAWRLARHRRSGRATTVGLSAVVVAAGVVIAPGAWVAAAPVADYEKPDPEDVARTQPPYVVSTARAAHIAEELGEDPLYVDPLLQLPRAGLDEEAAEFGGAPVPVYAAVVPLSSNDESGGDHEVLAAAVASLAEREGVYLVVGRGIGDTVSVGAAAHGLKTGYSLDSEMYEADADNPAAALRKAVAALDEVDFASGGTYIPGFADSEPGTPEPRMVRYWGEGVALGFLVYGLFVAPAAIAGVWLGLYGFRVWRGGGRVVGDSVLRRLAQREAERLRALLARREGGFPEELLPQADAALLTLDAQPRTLDMLGVVVLARRLLAEAEEPAATRREPCAVNPLHPWATERGRPRERSGSRPRVCVRCAQLSPEARSARVLRLRSRTTAHAYNSHPADPWIRYRFGADDPAAMVEALLKEQHVS</sequence>
<feature type="signal peptide" evidence="2">
    <location>
        <begin position="1"/>
        <end position="32"/>
    </location>
</feature>
<feature type="transmembrane region" description="Helical" evidence="1">
    <location>
        <begin position="241"/>
        <end position="264"/>
    </location>
</feature>
<protein>
    <recommendedName>
        <fullName evidence="5">DUF4350 domain-containing protein</fullName>
    </recommendedName>
</protein>
<evidence type="ECO:0000256" key="2">
    <source>
        <dbReference type="SAM" id="SignalP"/>
    </source>
</evidence>
<evidence type="ECO:0000313" key="3">
    <source>
        <dbReference type="EMBL" id="QBI53654.1"/>
    </source>
</evidence>
<dbReference type="AlphaFoldDB" id="A0A4P6Q4A4"/>
<keyword evidence="4" id="KW-1185">Reference proteome</keyword>
<feature type="chain" id="PRO_5020809280" description="DUF4350 domain-containing protein" evidence="2">
    <location>
        <begin position="33"/>
        <end position="646"/>
    </location>
</feature>
<proteinExistence type="predicted"/>
<dbReference type="InterPro" id="IPR006311">
    <property type="entry name" value="TAT_signal"/>
</dbReference>
<keyword evidence="2" id="KW-0732">Signal</keyword>
<accession>A0A4P6Q4A4</accession>
<gene>
    <name evidence="3" type="ORF">EKD16_09300</name>
</gene>
<dbReference type="KEGG" id="strr:EKD16_09300"/>
<keyword evidence="1" id="KW-1133">Transmembrane helix</keyword>
<evidence type="ECO:0000256" key="1">
    <source>
        <dbReference type="SAM" id="Phobius"/>
    </source>
</evidence>
<keyword evidence="1" id="KW-0812">Transmembrane</keyword>
<reference evidence="3 4" key="1">
    <citation type="submission" date="2019-02" db="EMBL/GenBank/DDBJ databases">
        <authorList>
            <person name="Khodamoradi S."/>
            <person name="Hahnke R.L."/>
            <person name="Kaempfer P."/>
            <person name="Schumann P."/>
            <person name="Rohde M."/>
            <person name="Steinert M."/>
            <person name="Luzhetskyy A."/>
            <person name="Wink J."/>
            <person name="Ruckert C."/>
        </authorList>
    </citation>
    <scope>NUCLEOTIDE SEQUENCE [LARGE SCALE GENOMIC DNA]</scope>
    <source>
        <strain evidence="3 4">M2</strain>
    </source>
</reference>
<dbReference type="PROSITE" id="PS51318">
    <property type="entry name" value="TAT"/>
    <property type="match status" value="1"/>
</dbReference>
<name>A0A4P6Q4A4_9ACTN</name>